<dbReference type="eggNOG" id="ENOG502SKUI">
    <property type="taxonomic scope" value="Eukaryota"/>
</dbReference>
<reference evidence="5" key="1">
    <citation type="journal article" date="2015" name="BMC Genomics">
        <title>Genomic and transcriptomic analysis of the endophytic fungus Pestalotiopsis fici reveals its lifestyle and high potential for synthesis of natural products.</title>
        <authorList>
            <person name="Wang X."/>
            <person name="Zhang X."/>
            <person name="Liu L."/>
            <person name="Xiang M."/>
            <person name="Wang W."/>
            <person name="Sun X."/>
            <person name="Che Y."/>
            <person name="Guo L."/>
            <person name="Liu G."/>
            <person name="Guo L."/>
            <person name="Wang C."/>
            <person name="Yin W.B."/>
            <person name="Stadler M."/>
            <person name="Zhang X."/>
            <person name="Liu X."/>
        </authorList>
    </citation>
    <scope>NUCLEOTIDE SEQUENCE [LARGE SCALE GENOMIC DNA]</scope>
    <source>
        <strain evidence="5">W106-1 / CGMCC3.15140</strain>
    </source>
</reference>
<dbReference type="KEGG" id="pfy:PFICI_05601"/>
<dbReference type="InterPro" id="IPR027417">
    <property type="entry name" value="P-loop_NTPase"/>
</dbReference>
<dbReference type="HOGENOM" id="CLU_308851_0_0_1"/>
<evidence type="ECO:0000259" key="3">
    <source>
        <dbReference type="Pfam" id="PF24883"/>
    </source>
</evidence>
<dbReference type="InterPro" id="IPR056884">
    <property type="entry name" value="NPHP3-like_N"/>
</dbReference>
<dbReference type="GeneID" id="19270614"/>
<gene>
    <name evidence="4" type="ORF">PFICI_05601</name>
</gene>
<dbReference type="RefSeq" id="XP_007832373.1">
    <property type="nucleotide sequence ID" value="XM_007834182.1"/>
</dbReference>
<dbReference type="AlphaFoldDB" id="W3XCG1"/>
<dbReference type="Proteomes" id="UP000030651">
    <property type="component" value="Unassembled WGS sequence"/>
</dbReference>
<proteinExistence type="predicted"/>
<dbReference type="Pfam" id="PF24883">
    <property type="entry name" value="NPHP3_N"/>
    <property type="match status" value="1"/>
</dbReference>
<dbReference type="EMBL" id="KI912111">
    <property type="protein sequence ID" value="ETS83725.1"/>
    <property type="molecule type" value="Genomic_DNA"/>
</dbReference>
<sequence>MAEVITLVGQISSLVSLSHDLVGLCCEFFSTVKNAPKELEDVRRELTAFEQSIIGLKGFINAHPEEITNLRQLSLPNGTLDSATEVIKELMDLLEAGKFTPSTGPKRAKLMHTTLERIQQGLRRTNIKEPLEKLRRFRESIQFTLNAALARPILETRQDVVVIKESVQTLKDDQTQFQDDARKLKVLKWFNVDMSGNRSIHKDRLSQQQQSTCQWFTRNPAWNKWLQEREFIWVTGLPGTGKTVLASYLIERASHEFNSKGIAYYYCHHSRNRDESLTLLQHIVKQLISQIDYVPSRIYDNHKRADKLDTDDLLLCLEELSSKFKSGVRVIVDAVDESKPRDKLMSILFTIGTDLRFRRVSLLVTSRPEPDILEGMSPHLSSLVEISMSDPGVTADIRSLVQSELAKLPWEEYFKREIEQCLVGGAKGMFRWVACQIDHIKRLSCKGMNGEQAIRRALNNLPEDVFATYERILLEIPNEDSEFARTALALMCSQHGEMPTAEVLVEACLYRVMGEDINKYDVRLLVDICGCLLRISRFNRPPLAVFKDATIGPFHKVSLAHYTVKEYLVHPDTATRPAKFFALTPQVLETIDIVVAFKGLQRFGTRHCVTNGGKTRVTRYEEDCLKKTEDALNHRRPDFDKNDELYQALIQSLKYSSSHAKHLRLQRGIATDMSTRFSTWDKLINQLETPPKGDQAEQVTLLLSLITLRWYNMAVKYLKSHPDFIKLHPNVRAKIWSTKFKLRATRSGPSQPESLLLLCVRQRRLNFLSLFIQHDASFEKESEVLYAAMYSPDDEDNDSDTTLAFLRTMTDLGRGAKADPVPFRQANDHRGSNEDPNTRERRFAFTPLQAAVAFQELDWVEVLLETSADPNLTGVTGGQVPHGYGRLNLNGISLELLKEMGEQTPLQINRSINATDSAAHSRNAEIERLLLRYGARDPTEADDDDTIMISSDDGE</sequence>
<dbReference type="Gene3D" id="3.40.50.300">
    <property type="entry name" value="P-loop containing nucleotide triphosphate hydrolases"/>
    <property type="match status" value="1"/>
</dbReference>
<dbReference type="PANTHER" id="PTHR10039">
    <property type="entry name" value="AMELOGENIN"/>
    <property type="match status" value="1"/>
</dbReference>
<dbReference type="InterPro" id="IPR036770">
    <property type="entry name" value="Ankyrin_rpt-contain_sf"/>
</dbReference>
<feature type="region of interest" description="Disordered" evidence="2">
    <location>
        <begin position="816"/>
        <end position="839"/>
    </location>
</feature>
<protein>
    <recommendedName>
        <fullName evidence="3">Nephrocystin 3-like N-terminal domain-containing protein</fullName>
    </recommendedName>
</protein>
<accession>W3XCG1</accession>
<feature type="compositionally biased region" description="Basic and acidic residues" evidence="2">
    <location>
        <begin position="826"/>
        <end position="839"/>
    </location>
</feature>
<evidence type="ECO:0000313" key="5">
    <source>
        <dbReference type="Proteomes" id="UP000030651"/>
    </source>
</evidence>
<evidence type="ECO:0000313" key="4">
    <source>
        <dbReference type="EMBL" id="ETS83725.1"/>
    </source>
</evidence>
<organism evidence="4 5">
    <name type="scientific">Pestalotiopsis fici (strain W106-1 / CGMCC3.15140)</name>
    <dbReference type="NCBI Taxonomy" id="1229662"/>
    <lineage>
        <taxon>Eukaryota</taxon>
        <taxon>Fungi</taxon>
        <taxon>Dikarya</taxon>
        <taxon>Ascomycota</taxon>
        <taxon>Pezizomycotina</taxon>
        <taxon>Sordariomycetes</taxon>
        <taxon>Xylariomycetidae</taxon>
        <taxon>Amphisphaeriales</taxon>
        <taxon>Sporocadaceae</taxon>
        <taxon>Pestalotiopsis</taxon>
    </lineage>
</organism>
<dbReference type="OrthoDB" id="194358at2759"/>
<dbReference type="OMA" id="LEERWIQ"/>
<evidence type="ECO:0000256" key="1">
    <source>
        <dbReference type="ARBA" id="ARBA00022737"/>
    </source>
</evidence>
<dbReference type="SUPFAM" id="SSF52540">
    <property type="entry name" value="P-loop containing nucleoside triphosphate hydrolases"/>
    <property type="match status" value="1"/>
</dbReference>
<dbReference type="SUPFAM" id="SSF48403">
    <property type="entry name" value="Ankyrin repeat"/>
    <property type="match status" value="1"/>
</dbReference>
<dbReference type="InParanoid" id="W3XCG1"/>
<evidence type="ECO:0000256" key="2">
    <source>
        <dbReference type="SAM" id="MobiDB-lite"/>
    </source>
</evidence>
<keyword evidence="1" id="KW-0677">Repeat</keyword>
<feature type="domain" description="Nephrocystin 3-like N-terminal" evidence="3">
    <location>
        <begin position="212"/>
        <end position="367"/>
    </location>
</feature>
<keyword evidence="5" id="KW-1185">Reference proteome</keyword>
<name>W3XCG1_PESFW</name>
<dbReference type="PANTHER" id="PTHR10039:SF16">
    <property type="entry name" value="GPI INOSITOL-DEACYLASE"/>
    <property type="match status" value="1"/>
</dbReference>
<dbReference type="Gene3D" id="1.25.40.20">
    <property type="entry name" value="Ankyrin repeat-containing domain"/>
    <property type="match status" value="1"/>
</dbReference>